<feature type="region of interest" description="Disordered" evidence="9">
    <location>
        <begin position="24"/>
        <end position="75"/>
    </location>
</feature>
<evidence type="ECO:0000256" key="4">
    <source>
        <dbReference type="ARBA" id="ARBA00023125"/>
    </source>
</evidence>
<comment type="similarity">
    <text evidence="2">Belongs to the TALE/BELL homeobox family.</text>
</comment>
<dbReference type="Proteomes" id="UP001085076">
    <property type="component" value="Miscellaneous, Linkage group lg01"/>
</dbReference>
<dbReference type="PROSITE" id="PS50071">
    <property type="entry name" value="HOMEOBOX_2"/>
    <property type="match status" value="1"/>
</dbReference>
<evidence type="ECO:0000313" key="11">
    <source>
        <dbReference type="EMBL" id="KAJ0987836.1"/>
    </source>
</evidence>
<dbReference type="EMBL" id="JAGGNH010000001">
    <property type="protein sequence ID" value="KAJ0987836.1"/>
    <property type="molecule type" value="Genomic_DNA"/>
</dbReference>
<comment type="caution">
    <text evidence="11">The sequence shown here is derived from an EMBL/GenBank/DDBJ whole genome shotgun (WGS) entry which is preliminary data.</text>
</comment>
<dbReference type="InterPro" id="IPR001356">
    <property type="entry name" value="HD"/>
</dbReference>
<sequence>MSSEVGGYEGEARLREHQLLLLNQHQHQHQHQHHQQQHVYHVPQHSRREKLRFQSYDPPQASSSSSSAAIQDPSPSLLFPNIPGVSSACSYFSLNPNTSPSTSYTLAPIPRFISDPLHQPQPNPHQSIPATLSSSSSAHPRPPPCPVLDHGPSRPFTGYAAVLSGSRFLVPARQLLEETCDAGHAAAAHHAGDGGSGSLHSDWLAMQDANECGKIFEGSAMGKEQQWKRTKLVFLLDEVYRRYTHYYQQAHAIIQAFESVAGLSTAAPYVSMALQALSKQFKGLANLISGQLRDLTNRAFGKEAINKEMVPNFGMTNCGVCGPRTTSNPGAFKQQPVWRPQRGLPERAVAVLRKWLFEHFLHPYPTDIDKQMLAKQTGLSRNQVSNWFINARVRLWKPMVEEIHSLEMRQSTKVPCLDKDLGISEQTQLPPNFTATNSDNQPTENSRQWKNQFIPLKQFRNEICHIPNQNEHPFDFGSNDLSSHHDVGAGVGSSGGNGGVTLTLGLRQSNGVCLAEPLHLNAVQGFGLEFNDAYCIGTMETQDRHYGRSMDGHLVRGFDG</sequence>
<evidence type="ECO:0000259" key="10">
    <source>
        <dbReference type="PROSITE" id="PS50071"/>
    </source>
</evidence>
<dbReference type="InterPro" id="IPR006563">
    <property type="entry name" value="POX_dom"/>
</dbReference>
<dbReference type="SMART" id="SM00574">
    <property type="entry name" value="POX"/>
    <property type="match status" value="1"/>
</dbReference>
<keyword evidence="3" id="KW-0805">Transcription regulation</keyword>
<keyword evidence="4 8" id="KW-0238">DNA-binding</keyword>
<dbReference type="InterPro" id="IPR009057">
    <property type="entry name" value="Homeodomain-like_sf"/>
</dbReference>
<dbReference type="Gene3D" id="1.10.10.60">
    <property type="entry name" value="Homeodomain-like"/>
    <property type="match status" value="1"/>
</dbReference>
<reference evidence="11" key="1">
    <citation type="submission" date="2021-03" db="EMBL/GenBank/DDBJ databases">
        <authorList>
            <person name="Li Z."/>
            <person name="Yang C."/>
        </authorList>
    </citation>
    <scope>NUCLEOTIDE SEQUENCE</scope>
    <source>
        <strain evidence="11">Dzin_1.0</strain>
        <tissue evidence="11">Leaf</tissue>
    </source>
</reference>
<evidence type="ECO:0000313" key="12">
    <source>
        <dbReference type="Proteomes" id="UP001085076"/>
    </source>
</evidence>
<dbReference type="Pfam" id="PF07526">
    <property type="entry name" value="POX"/>
    <property type="match status" value="1"/>
</dbReference>
<keyword evidence="5 8" id="KW-0371">Homeobox</keyword>
<organism evidence="11 12">
    <name type="scientific">Dioscorea zingiberensis</name>
    <dbReference type="NCBI Taxonomy" id="325984"/>
    <lineage>
        <taxon>Eukaryota</taxon>
        <taxon>Viridiplantae</taxon>
        <taxon>Streptophyta</taxon>
        <taxon>Embryophyta</taxon>
        <taxon>Tracheophyta</taxon>
        <taxon>Spermatophyta</taxon>
        <taxon>Magnoliopsida</taxon>
        <taxon>Liliopsida</taxon>
        <taxon>Dioscoreales</taxon>
        <taxon>Dioscoreaceae</taxon>
        <taxon>Dioscorea</taxon>
    </lineage>
</organism>
<proteinExistence type="inferred from homology"/>
<dbReference type="SMART" id="SM00389">
    <property type="entry name" value="HOX"/>
    <property type="match status" value="1"/>
</dbReference>
<dbReference type="PANTHER" id="PTHR11850">
    <property type="entry name" value="HOMEOBOX PROTEIN TRANSCRIPTION FACTORS"/>
    <property type="match status" value="1"/>
</dbReference>
<dbReference type="GO" id="GO:0005634">
    <property type="term" value="C:nucleus"/>
    <property type="evidence" value="ECO:0007669"/>
    <property type="project" value="UniProtKB-SubCell"/>
</dbReference>
<evidence type="ECO:0000256" key="2">
    <source>
        <dbReference type="ARBA" id="ARBA00006454"/>
    </source>
</evidence>
<accession>A0A9D5D9U9</accession>
<dbReference type="AlphaFoldDB" id="A0A9D5D9U9"/>
<evidence type="ECO:0000256" key="1">
    <source>
        <dbReference type="ARBA" id="ARBA00004123"/>
    </source>
</evidence>
<dbReference type="GO" id="GO:0006355">
    <property type="term" value="P:regulation of DNA-templated transcription"/>
    <property type="evidence" value="ECO:0007669"/>
    <property type="project" value="InterPro"/>
</dbReference>
<dbReference type="GO" id="GO:0003677">
    <property type="term" value="F:DNA binding"/>
    <property type="evidence" value="ECO:0007669"/>
    <property type="project" value="UniProtKB-UniRule"/>
</dbReference>
<evidence type="ECO:0000256" key="3">
    <source>
        <dbReference type="ARBA" id="ARBA00023015"/>
    </source>
</evidence>
<feature type="region of interest" description="Disordered" evidence="9">
    <location>
        <begin position="427"/>
        <end position="446"/>
    </location>
</feature>
<feature type="compositionally biased region" description="Low complexity" evidence="9">
    <location>
        <begin position="127"/>
        <end position="139"/>
    </location>
</feature>
<protein>
    <recommendedName>
        <fullName evidence="10">Homeobox domain-containing protein</fullName>
    </recommendedName>
</protein>
<feature type="compositionally biased region" description="Low complexity" evidence="9">
    <location>
        <begin position="54"/>
        <end position="75"/>
    </location>
</feature>
<evidence type="ECO:0000256" key="9">
    <source>
        <dbReference type="SAM" id="MobiDB-lite"/>
    </source>
</evidence>
<feature type="compositionally biased region" description="Basic residues" evidence="9">
    <location>
        <begin position="26"/>
        <end position="36"/>
    </location>
</feature>
<dbReference type="InterPro" id="IPR050224">
    <property type="entry name" value="TALE_homeobox"/>
</dbReference>
<dbReference type="OrthoDB" id="10056939at2759"/>
<evidence type="ECO:0000256" key="6">
    <source>
        <dbReference type="ARBA" id="ARBA00023163"/>
    </source>
</evidence>
<keyword evidence="6" id="KW-0804">Transcription</keyword>
<name>A0A9D5D9U9_9LILI</name>
<keyword evidence="12" id="KW-1185">Reference proteome</keyword>
<dbReference type="FunFam" id="1.10.10.60:FF:000117">
    <property type="entry name" value="BEL1-like homeodomain protein 9"/>
    <property type="match status" value="1"/>
</dbReference>
<evidence type="ECO:0000256" key="8">
    <source>
        <dbReference type="PROSITE-ProRule" id="PRU00108"/>
    </source>
</evidence>
<gene>
    <name evidence="11" type="ORF">J5N97_006192</name>
</gene>
<keyword evidence="7 8" id="KW-0539">Nucleus</keyword>
<feature type="domain" description="Homeobox" evidence="10">
    <location>
        <begin position="335"/>
        <end position="398"/>
    </location>
</feature>
<dbReference type="InterPro" id="IPR008422">
    <property type="entry name" value="KN_HD"/>
</dbReference>
<feature type="DNA-binding region" description="Homeobox" evidence="8">
    <location>
        <begin position="337"/>
        <end position="399"/>
    </location>
</feature>
<evidence type="ECO:0000256" key="7">
    <source>
        <dbReference type="ARBA" id="ARBA00023242"/>
    </source>
</evidence>
<dbReference type="CDD" id="cd00086">
    <property type="entry name" value="homeodomain"/>
    <property type="match status" value="1"/>
</dbReference>
<comment type="subcellular location">
    <subcellularLocation>
        <location evidence="1 8">Nucleus</location>
    </subcellularLocation>
</comment>
<feature type="region of interest" description="Disordered" evidence="9">
    <location>
        <begin position="112"/>
        <end position="150"/>
    </location>
</feature>
<evidence type="ECO:0000256" key="5">
    <source>
        <dbReference type="ARBA" id="ARBA00023155"/>
    </source>
</evidence>
<dbReference type="Pfam" id="PF05920">
    <property type="entry name" value="Homeobox_KN"/>
    <property type="match status" value="1"/>
</dbReference>
<reference evidence="11" key="2">
    <citation type="journal article" date="2022" name="Hortic Res">
        <title>The genome of Dioscorea zingiberensis sheds light on the biosynthesis, origin and evolution of the medicinally important diosgenin saponins.</title>
        <authorList>
            <person name="Li Y."/>
            <person name="Tan C."/>
            <person name="Li Z."/>
            <person name="Guo J."/>
            <person name="Li S."/>
            <person name="Chen X."/>
            <person name="Wang C."/>
            <person name="Dai X."/>
            <person name="Yang H."/>
            <person name="Song W."/>
            <person name="Hou L."/>
            <person name="Xu J."/>
            <person name="Tong Z."/>
            <person name="Xu A."/>
            <person name="Yuan X."/>
            <person name="Wang W."/>
            <person name="Yang Q."/>
            <person name="Chen L."/>
            <person name="Sun Z."/>
            <person name="Wang K."/>
            <person name="Pan B."/>
            <person name="Chen J."/>
            <person name="Bao Y."/>
            <person name="Liu F."/>
            <person name="Qi X."/>
            <person name="Gang D.R."/>
            <person name="Wen J."/>
            <person name="Li J."/>
        </authorList>
    </citation>
    <scope>NUCLEOTIDE SEQUENCE</scope>
    <source>
        <strain evidence="11">Dzin_1.0</strain>
    </source>
</reference>
<dbReference type="SUPFAM" id="SSF46689">
    <property type="entry name" value="Homeodomain-like"/>
    <property type="match status" value="1"/>
</dbReference>